<evidence type="ECO:0000313" key="2">
    <source>
        <dbReference type="Proteomes" id="UP001062846"/>
    </source>
</evidence>
<comment type="caution">
    <text evidence="1">The sequence shown here is derived from an EMBL/GenBank/DDBJ whole genome shotgun (WGS) entry which is preliminary data.</text>
</comment>
<protein>
    <submittedName>
        <fullName evidence="1">Uncharacterized protein</fullName>
    </submittedName>
</protein>
<name>A0ACC0MG06_RHOML</name>
<evidence type="ECO:0000313" key="1">
    <source>
        <dbReference type="EMBL" id="KAI8539701.1"/>
    </source>
</evidence>
<sequence>MNFSPQFSWRGPVPSNSWGNTAGIPMFQPHQNFQPSSSSQVPMTVSRPTGPSQANFAAFSDAFSALNMTPSSSNNPPTALNLTHMSQPGK</sequence>
<dbReference type="Proteomes" id="UP001062846">
    <property type="component" value="Chromosome 9"/>
</dbReference>
<gene>
    <name evidence="1" type="ORF">RHMOL_Rhmol09G0203500</name>
</gene>
<reference evidence="1" key="1">
    <citation type="submission" date="2022-02" db="EMBL/GenBank/DDBJ databases">
        <title>Plant Genome Project.</title>
        <authorList>
            <person name="Zhang R.-G."/>
        </authorList>
    </citation>
    <scope>NUCLEOTIDE SEQUENCE</scope>
    <source>
        <strain evidence="1">AT1</strain>
    </source>
</reference>
<organism evidence="1 2">
    <name type="scientific">Rhododendron molle</name>
    <name type="common">Chinese azalea</name>
    <name type="synonym">Azalea mollis</name>
    <dbReference type="NCBI Taxonomy" id="49168"/>
    <lineage>
        <taxon>Eukaryota</taxon>
        <taxon>Viridiplantae</taxon>
        <taxon>Streptophyta</taxon>
        <taxon>Embryophyta</taxon>
        <taxon>Tracheophyta</taxon>
        <taxon>Spermatophyta</taxon>
        <taxon>Magnoliopsida</taxon>
        <taxon>eudicotyledons</taxon>
        <taxon>Gunneridae</taxon>
        <taxon>Pentapetalae</taxon>
        <taxon>asterids</taxon>
        <taxon>Ericales</taxon>
        <taxon>Ericaceae</taxon>
        <taxon>Ericoideae</taxon>
        <taxon>Rhodoreae</taxon>
        <taxon>Rhododendron</taxon>
    </lineage>
</organism>
<accession>A0ACC0MG06</accession>
<proteinExistence type="predicted"/>
<keyword evidence="2" id="KW-1185">Reference proteome</keyword>
<dbReference type="EMBL" id="CM046396">
    <property type="protein sequence ID" value="KAI8539701.1"/>
    <property type="molecule type" value="Genomic_DNA"/>
</dbReference>